<accession>A0A0C9WH03</accession>
<dbReference type="AlphaFoldDB" id="A0A0C9WH03"/>
<reference evidence="1 2" key="1">
    <citation type="submission" date="2014-04" db="EMBL/GenBank/DDBJ databases">
        <authorList>
            <consortium name="DOE Joint Genome Institute"/>
            <person name="Kuo A."/>
            <person name="Kohler A."/>
            <person name="Nagy L.G."/>
            <person name="Floudas D."/>
            <person name="Copeland A."/>
            <person name="Barry K.W."/>
            <person name="Cichocki N."/>
            <person name="Veneault-Fourrey C."/>
            <person name="LaButti K."/>
            <person name="Lindquist E.A."/>
            <person name="Lipzen A."/>
            <person name="Lundell T."/>
            <person name="Morin E."/>
            <person name="Murat C."/>
            <person name="Sun H."/>
            <person name="Tunlid A."/>
            <person name="Henrissat B."/>
            <person name="Grigoriev I.V."/>
            <person name="Hibbett D.S."/>
            <person name="Martin F."/>
            <person name="Nordberg H.P."/>
            <person name="Cantor M.N."/>
            <person name="Hua S.X."/>
        </authorList>
    </citation>
    <scope>NUCLEOTIDE SEQUENCE [LARGE SCALE GENOMIC DNA]</scope>
    <source>
        <strain evidence="1 2">LaAM-08-1</strain>
    </source>
</reference>
<sequence length="157" mass="17422">MSMARWTSQLEKTHAKLAGSTSDLKTLRNKASKLRKAVKHGKEQKEQAMASVRKKILDQQSVHHLMQKGVFTEETRNVVCLLVKAGCSRNLIGQVISTVLKSAGITAVGNISRTSISRILREGYFAAQIQLGYEMKNAESISTFHSPTYSYRTPGLQ</sequence>
<gene>
    <name evidence="1" type="ORF">K443DRAFT_15318</name>
</gene>
<protein>
    <submittedName>
        <fullName evidence="1">Uncharacterized protein</fullName>
    </submittedName>
</protein>
<evidence type="ECO:0000313" key="1">
    <source>
        <dbReference type="EMBL" id="KIJ90344.1"/>
    </source>
</evidence>
<proteinExistence type="predicted"/>
<dbReference type="HOGENOM" id="CLU_1678195_0_0_1"/>
<keyword evidence="2" id="KW-1185">Reference proteome</keyword>
<evidence type="ECO:0000313" key="2">
    <source>
        <dbReference type="Proteomes" id="UP000054477"/>
    </source>
</evidence>
<dbReference type="Proteomes" id="UP000054477">
    <property type="component" value="Unassembled WGS sequence"/>
</dbReference>
<dbReference type="OrthoDB" id="3052721at2759"/>
<reference evidence="2" key="2">
    <citation type="submission" date="2015-01" db="EMBL/GenBank/DDBJ databases">
        <title>Evolutionary Origins and Diversification of the Mycorrhizal Mutualists.</title>
        <authorList>
            <consortium name="DOE Joint Genome Institute"/>
            <consortium name="Mycorrhizal Genomics Consortium"/>
            <person name="Kohler A."/>
            <person name="Kuo A."/>
            <person name="Nagy L.G."/>
            <person name="Floudas D."/>
            <person name="Copeland A."/>
            <person name="Barry K.W."/>
            <person name="Cichocki N."/>
            <person name="Veneault-Fourrey C."/>
            <person name="LaButti K."/>
            <person name="Lindquist E.A."/>
            <person name="Lipzen A."/>
            <person name="Lundell T."/>
            <person name="Morin E."/>
            <person name="Murat C."/>
            <person name="Riley R."/>
            <person name="Ohm R."/>
            <person name="Sun H."/>
            <person name="Tunlid A."/>
            <person name="Henrissat B."/>
            <person name="Grigoriev I.V."/>
            <person name="Hibbett D.S."/>
            <person name="Martin F."/>
        </authorList>
    </citation>
    <scope>NUCLEOTIDE SEQUENCE [LARGE SCALE GENOMIC DNA]</scope>
    <source>
        <strain evidence="2">LaAM-08-1</strain>
    </source>
</reference>
<organism evidence="1 2">
    <name type="scientific">Laccaria amethystina LaAM-08-1</name>
    <dbReference type="NCBI Taxonomy" id="1095629"/>
    <lineage>
        <taxon>Eukaryota</taxon>
        <taxon>Fungi</taxon>
        <taxon>Dikarya</taxon>
        <taxon>Basidiomycota</taxon>
        <taxon>Agaricomycotina</taxon>
        <taxon>Agaricomycetes</taxon>
        <taxon>Agaricomycetidae</taxon>
        <taxon>Agaricales</taxon>
        <taxon>Agaricineae</taxon>
        <taxon>Hydnangiaceae</taxon>
        <taxon>Laccaria</taxon>
    </lineage>
</organism>
<dbReference type="EMBL" id="KN839211">
    <property type="protein sequence ID" value="KIJ90344.1"/>
    <property type="molecule type" value="Genomic_DNA"/>
</dbReference>
<name>A0A0C9WH03_9AGAR</name>